<dbReference type="EMBL" id="JACEIK010007094">
    <property type="protein sequence ID" value="MCE3049732.1"/>
    <property type="molecule type" value="Genomic_DNA"/>
</dbReference>
<protein>
    <submittedName>
        <fullName evidence="1">Uncharacterized protein</fullName>
    </submittedName>
</protein>
<comment type="caution">
    <text evidence="1">The sequence shown here is derived from an EMBL/GenBank/DDBJ whole genome shotgun (WGS) entry which is preliminary data.</text>
</comment>
<dbReference type="Proteomes" id="UP000823775">
    <property type="component" value="Unassembled WGS sequence"/>
</dbReference>
<evidence type="ECO:0000313" key="1">
    <source>
        <dbReference type="EMBL" id="MCE3049732.1"/>
    </source>
</evidence>
<evidence type="ECO:0000313" key="2">
    <source>
        <dbReference type="Proteomes" id="UP000823775"/>
    </source>
</evidence>
<accession>A0ABS8WI33</accession>
<gene>
    <name evidence="1" type="ORF">HAX54_045610</name>
</gene>
<organism evidence="1 2">
    <name type="scientific">Datura stramonium</name>
    <name type="common">Jimsonweed</name>
    <name type="synonym">Common thornapple</name>
    <dbReference type="NCBI Taxonomy" id="4076"/>
    <lineage>
        <taxon>Eukaryota</taxon>
        <taxon>Viridiplantae</taxon>
        <taxon>Streptophyta</taxon>
        <taxon>Embryophyta</taxon>
        <taxon>Tracheophyta</taxon>
        <taxon>Spermatophyta</taxon>
        <taxon>Magnoliopsida</taxon>
        <taxon>eudicotyledons</taxon>
        <taxon>Gunneridae</taxon>
        <taxon>Pentapetalae</taxon>
        <taxon>asterids</taxon>
        <taxon>lamiids</taxon>
        <taxon>Solanales</taxon>
        <taxon>Solanaceae</taxon>
        <taxon>Solanoideae</taxon>
        <taxon>Datureae</taxon>
        <taxon>Datura</taxon>
    </lineage>
</organism>
<feature type="non-terminal residue" evidence="1">
    <location>
        <position position="72"/>
    </location>
</feature>
<sequence>FGLWCTVPANAPTWFYLETPPKLLQSSEPFFIALFSEDLGDEAWGSKALCGDNLACETPPSLTSGDLEGESS</sequence>
<name>A0ABS8WI33_DATST</name>
<proteinExistence type="predicted"/>
<keyword evidence="2" id="KW-1185">Reference proteome</keyword>
<feature type="non-terminal residue" evidence="1">
    <location>
        <position position="1"/>
    </location>
</feature>
<reference evidence="1 2" key="1">
    <citation type="journal article" date="2021" name="BMC Genomics">
        <title>Datura genome reveals duplications of psychoactive alkaloid biosynthetic genes and high mutation rate following tissue culture.</title>
        <authorList>
            <person name="Rajewski A."/>
            <person name="Carter-House D."/>
            <person name="Stajich J."/>
            <person name="Litt A."/>
        </authorList>
    </citation>
    <scope>NUCLEOTIDE SEQUENCE [LARGE SCALE GENOMIC DNA]</scope>
    <source>
        <strain evidence="1">AR-01</strain>
    </source>
</reference>